<organism evidence="1 2">
    <name type="scientific">Saltatorellus ferox</name>
    <dbReference type="NCBI Taxonomy" id="2528018"/>
    <lineage>
        <taxon>Bacteria</taxon>
        <taxon>Pseudomonadati</taxon>
        <taxon>Planctomycetota</taxon>
        <taxon>Planctomycetia</taxon>
        <taxon>Planctomycetia incertae sedis</taxon>
        <taxon>Saltatorellus</taxon>
    </lineage>
</organism>
<reference evidence="1 2" key="1">
    <citation type="submission" date="2019-02" db="EMBL/GenBank/DDBJ databases">
        <title>Deep-cultivation of Planctomycetes and their phenomic and genomic characterization uncovers novel biology.</title>
        <authorList>
            <person name="Wiegand S."/>
            <person name="Jogler M."/>
            <person name="Boedeker C."/>
            <person name="Pinto D."/>
            <person name="Vollmers J."/>
            <person name="Rivas-Marin E."/>
            <person name="Kohn T."/>
            <person name="Peeters S.H."/>
            <person name="Heuer A."/>
            <person name="Rast P."/>
            <person name="Oberbeckmann S."/>
            <person name="Bunk B."/>
            <person name="Jeske O."/>
            <person name="Meyerdierks A."/>
            <person name="Storesund J.E."/>
            <person name="Kallscheuer N."/>
            <person name="Luecker S."/>
            <person name="Lage O.M."/>
            <person name="Pohl T."/>
            <person name="Merkel B.J."/>
            <person name="Hornburger P."/>
            <person name="Mueller R.-W."/>
            <person name="Bruemmer F."/>
            <person name="Labrenz M."/>
            <person name="Spormann A.M."/>
            <person name="Op den Camp H."/>
            <person name="Overmann J."/>
            <person name="Amann R."/>
            <person name="Jetten M.S.M."/>
            <person name="Mascher T."/>
            <person name="Medema M.H."/>
            <person name="Devos D.P."/>
            <person name="Kaster A.-K."/>
            <person name="Ovreas L."/>
            <person name="Rohde M."/>
            <person name="Galperin M.Y."/>
            <person name="Jogler C."/>
        </authorList>
    </citation>
    <scope>NUCLEOTIDE SEQUENCE [LARGE SCALE GENOMIC DNA]</scope>
    <source>
        <strain evidence="1 2">Poly30</strain>
    </source>
</reference>
<proteinExistence type="predicted"/>
<name>A0A518ER81_9BACT</name>
<dbReference type="Proteomes" id="UP000320390">
    <property type="component" value="Chromosome"/>
</dbReference>
<sequence>MNPSLCEGPGGVLLCAFQDEALSGRGSTSLYNDQSGRWESVGLPGNASAGRDWWPKMALDHSGEIFRVNYDYGLDGRLGVRRLDLTSQSNPGWILPFGAALSSGQSHTPDLEIDSQNRLIISYQDGPGGNGASLTQGGITVLRVNPQTGQSVALGHPGFSDDFMPPGLNSVTWHTQVERAADGTIYAAWSEKAFGNTRNRLYVARYSEVQQRWKLIGSPGLDRLAEGINLSLELDASGVPVVAYRGEDPVSLRVLRWIPGTYDWEQIGDDIAVHDLSLQIGYYGFSPDGGYRESVPFTIDALGRIYIACRAHDAFGEIRMKTWRFEGAAGWQPLGPHGGFLPGSGDEDYGFLITSQGTVPVMSCRRRPGSFQEQVVVHRFY</sequence>
<keyword evidence="2" id="KW-1185">Reference proteome</keyword>
<dbReference type="OrthoDB" id="791543at2"/>
<dbReference type="EMBL" id="CP036434">
    <property type="protein sequence ID" value="QDV06602.1"/>
    <property type="molecule type" value="Genomic_DNA"/>
</dbReference>
<dbReference type="AlphaFoldDB" id="A0A518ER81"/>
<protein>
    <submittedName>
        <fullName evidence="1">Uncharacterized protein</fullName>
    </submittedName>
</protein>
<evidence type="ECO:0000313" key="2">
    <source>
        <dbReference type="Proteomes" id="UP000320390"/>
    </source>
</evidence>
<gene>
    <name evidence="1" type="ORF">Poly30_21120</name>
</gene>
<dbReference type="RefSeq" id="WP_145196929.1">
    <property type="nucleotide sequence ID" value="NZ_CP036434.1"/>
</dbReference>
<accession>A0A518ER81</accession>
<evidence type="ECO:0000313" key="1">
    <source>
        <dbReference type="EMBL" id="QDV06602.1"/>
    </source>
</evidence>